<dbReference type="EMBL" id="UOGC01000157">
    <property type="protein sequence ID" value="VAX23903.1"/>
    <property type="molecule type" value="Genomic_DNA"/>
</dbReference>
<dbReference type="Pfam" id="PF00291">
    <property type="entry name" value="PALP"/>
    <property type="match status" value="1"/>
</dbReference>
<keyword evidence="3" id="KW-0808">Transferase</keyword>
<dbReference type="InterPro" id="IPR050214">
    <property type="entry name" value="Cys_Synth/Cystath_Beta-Synth"/>
</dbReference>
<organism evidence="3">
    <name type="scientific">hydrothermal vent metagenome</name>
    <dbReference type="NCBI Taxonomy" id="652676"/>
    <lineage>
        <taxon>unclassified sequences</taxon>
        <taxon>metagenomes</taxon>
        <taxon>ecological metagenomes</taxon>
    </lineage>
</organism>
<dbReference type="InterPro" id="IPR036052">
    <property type="entry name" value="TrpB-like_PALP_sf"/>
</dbReference>
<proteinExistence type="predicted"/>
<evidence type="ECO:0000259" key="2">
    <source>
        <dbReference type="Pfam" id="PF00291"/>
    </source>
</evidence>
<name>A0A3B1CGM6_9ZZZZ</name>
<sequence length="320" mass="35057">MPKLTSTAFVPADEINEDVLKKIGGTPLIQIKNIAEKECPGVEIYGKAEWFNAGGSVKARPALHMIQKGIETGELKPGMTILDSTSGNTGVAYALIGLVLGYKVKLVMPQNVCNERKQLMASGYHAEIAYSDPLEGSDGAILKCREIYKENPDSYFWPDQYNNPANWEAHYQTTAKEIWEQTNHRVTHFVAGIGTTGTIMGTSRGLKALNPDIKCYAVEPAESLHGIEGLKHMETSIVPGFYDEAELYGKISVKTEDAYKMVYRTQQEENLNIGTSSGAALYAVIELAKTLKEGVVVTVFPDACECDVTYGLFRSDSCVP</sequence>
<dbReference type="SUPFAM" id="SSF53686">
    <property type="entry name" value="Tryptophan synthase beta subunit-like PLP-dependent enzymes"/>
    <property type="match status" value="1"/>
</dbReference>
<reference evidence="3" key="1">
    <citation type="submission" date="2018-06" db="EMBL/GenBank/DDBJ databases">
        <authorList>
            <person name="Zhirakovskaya E."/>
        </authorList>
    </citation>
    <scope>NUCLEOTIDE SEQUENCE</scope>
</reference>
<evidence type="ECO:0000256" key="1">
    <source>
        <dbReference type="ARBA" id="ARBA00001933"/>
    </source>
</evidence>
<dbReference type="Gene3D" id="3.40.50.1100">
    <property type="match status" value="2"/>
</dbReference>
<dbReference type="InterPro" id="IPR001216">
    <property type="entry name" value="P-phosphate_BS"/>
</dbReference>
<accession>A0A3B1CGM6</accession>
<dbReference type="AlphaFoldDB" id="A0A3B1CGM6"/>
<protein>
    <submittedName>
        <fullName evidence="3">Cysteine synthase B</fullName>
        <ecNumber evidence="3">2.5.1.47</ecNumber>
    </submittedName>
</protein>
<gene>
    <name evidence="3" type="ORF">MNBD_NITROSPINAE01-535</name>
</gene>
<feature type="domain" description="Tryptophan synthase beta chain-like PALP" evidence="2">
    <location>
        <begin position="21"/>
        <end position="302"/>
    </location>
</feature>
<comment type="cofactor">
    <cofactor evidence="1">
        <name>pyridoxal 5'-phosphate</name>
        <dbReference type="ChEBI" id="CHEBI:597326"/>
    </cofactor>
</comment>
<dbReference type="PROSITE" id="PS00901">
    <property type="entry name" value="CYS_SYNTHASE"/>
    <property type="match status" value="1"/>
</dbReference>
<dbReference type="GO" id="GO:0004124">
    <property type="term" value="F:cysteine synthase activity"/>
    <property type="evidence" value="ECO:0007669"/>
    <property type="project" value="UniProtKB-EC"/>
</dbReference>
<evidence type="ECO:0000313" key="3">
    <source>
        <dbReference type="EMBL" id="VAX23903.1"/>
    </source>
</evidence>
<dbReference type="GO" id="GO:0006535">
    <property type="term" value="P:cysteine biosynthetic process from serine"/>
    <property type="evidence" value="ECO:0007669"/>
    <property type="project" value="InterPro"/>
</dbReference>
<dbReference type="EC" id="2.5.1.47" evidence="3"/>
<dbReference type="PANTHER" id="PTHR10314">
    <property type="entry name" value="CYSTATHIONINE BETA-SYNTHASE"/>
    <property type="match status" value="1"/>
</dbReference>
<dbReference type="CDD" id="cd01561">
    <property type="entry name" value="CBS_like"/>
    <property type="match status" value="1"/>
</dbReference>
<dbReference type="InterPro" id="IPR001926">
    <property type="entry name" value="TrpB-like_PALP"/>
</dbReference>